<reference evidence="3 4" key="1">
    <citation type="journal article" date="2021" name="Elife">
        <title>Chloroplast acquisition without the gene transfer in kleptoplastic sea slugs, Plakobranchus ocellatus.</title>
        <authorList>
            <person name="Maeda T."/>
            <person name="Takahashi S."/>
            <person name="Yoshida T."/>
            <person name="Shimamura S."/>
            <person name="Takaki Y."/>
            <person name="Nagai Y."/>
            <person name="Toyoda A."/>
            <person name="Suzuki Y."/>
            <person name="Arimoto A."/>
            <person name="Ishii H."/>
            <person name="Satoh N."/>
            <person name="Nishiyama T."/>
            <person name="Hasebe M."/>
            <person name="Maruyama T."/>
            <person name="Minagawa J."/>
            <person name="Obokata J."/>
            <person name="Shigenobu S."/>
        </authorList>
    </citation>
    <scope>NUCLEOTIDE SEQUENCE [LARGE SCALE GENOMIC DNA]</scope>
</reference>
<comment type="caution">
    <text evidence="3">The sequence shown here is derived from an EMBL/GenBank/DDBJ whole genome shotgun (WGS) entry which is preliminary data.</text>
</comment>
<dbReference type="InterPro" id="IPR019343">
    <property type="entry name" value="PPP1R21_N"/>
</dbReference>
<gene>
    <name evidence="3" type="ORF">PoB_002354500</name>
</gene>
<dbReference type="PANTHER" id="PTHR21448">
    <property type="entry name" value="SMOOTH MUSCLE MYOSIN HEAVY CHAIN-RELATED"/>
    <property type="match status" value="1"/>
</dbReference>
<keyword evidence="4" id="KW-1185">Reference proteome</keyword>
<evidence type="ECO:0000259" key="2">
    <source>
        <dbReference type="SMART" id="SM01254"/>
    </source>
</evidence>
<dbReference type="Gene3D" id="1.20.1170.10">
    <property type="match status" value="1"/>
</dbReference>
<dbReference type="SUPFAM" id="SSF57997">
    <property type="entry name" value="Tropomyosin"/>
    <property type="match status" value="1"/>
</dbReference>
<dbReference type="AlphaFoldDB" id="A0AAV3ZMX7"/>
<proteinExistence type="predicted"/>
<dbReference type="Proteomes" id="UP000735302">
    <property type="component" value="Unassembled WGS sequence"/>
</dbReference>
<dbReference type="InterPro" id="IPR040024">
    <property type="entry name" value="PPP1R21"/>
</dbReference>
<dbReference type="GO" id="GO:0005769">
    <property type="term" value="C:early endosome"/>
    <property type="evidence" value="ECO:0007669"/>
    <property type="project" value="TreeGrafter"/>
</dbReference>
<evidence type="ECO:0000313" key="3">
    <source>
        <dbReference type="EMBL" id="GFN97039.1"/>
    </source>
</evidence>
<dbReference type="Pfam" id="PF10205">
    <property type="entry name" value="KLRAQ"/>
    <property type="match status" value="1"/>
</dbReference>
<dbReference type="SMART" id="SM01254">
    <property type="entry name" value="KLRAQ"/>
    <property type="match status" value="1"/>
</dbReference>
<evidence type="ECO:0000313" key="4">
    <source>
        <dbReference type="Proteomes" id="UP000735302"/>
    </source>
</evidence>
<dbReference type="GO" id="GO:0016020">
    <property type="term" value="C:membrane"/>
    <property type="evidence" value="ECO:0007669"/>
    <property type="project" value="TreeGrafter"/>
</dbReference>
<organism evidence="3 4">
    <name type="scientific">Plakobranchus ocellatus</name>
    <dbReference type="NCBI Taxonomy" id="259542"/>
    <lineage>
        <taxon>Eukaryota</taxon>
        <taxon>Metazoa</taxon>
        <taxon>Spiralia</taxon>
        <taxon>Lophotrochozoa</taxon>
        <taxon>Mollusca</taxon>
        <taxon>Gastropoda</taxon>
        <taxon>Heterobranchia</taxon>
        <taxon>Euthyneura</taxon>
        <taxon>Panpulmonata</taxon>
        <taxon>Sacoglossa</taxon>
        <taxon>Placobranchoidea</taxon>
        <taxon>Plakobranchidae</taxon>
        <taxon>Plakobranchus</taxon>
    </lineage>
</organism>
<accession>A0AAV3ZMX7</accession>
<feature type="region of interest" description="Disordered" evidence="1">
    <location>
        <begin position="82"/>
        <end position="108"/>
    </location>
</feature>
<evidence type="ECO:0000256" key="1">
    <source>
        <dbReference type="SAM" id="MobiDB-lite"/>
    </source>
</evidence>
<dbReference type="EMBL" id="BLXT01002730">
    <property type="protein sequence ID" value="GFN97039.1"/>
    <property type="molecule type" value="Genomic_DNA"/>
</dbReference>
<dbReference type="PANTHER" id="PTHR21448:SF0">
    <property type="entry name" value="PROTEIN PHOSPHATASE 1 REGULATORY SUBUNIT 21"/>
    <property type="match status" value="1"/>
</dbReference>
<sequence length="293" mass="33853">MADLQEKYQKLAGEYAKLKAQIPVLKKAYLDEQGEVNQLKDTLKERNQTVRKYEQEVDSLTFRNQQLSKRVVFLQEELDASEVNNKKKNKNKGSEPTTPDRGGAAHNGGLNVFNEELQSKIEENALLHKQLQEVSTQFDIHVRQLQAQLKAAEDSKGQHEEVIHAAQQRAKEHIDRLQEEKAMLEVKVQTLESELKEFRGRCEKAEQDLNQVEKNLQSRLDVATKTIQEKLPFIDTTPFRITVIPWRDQSRCSDSKAGVSSVIFWWQYQSVEYGSLPTTKGVVTSVIFWWRSR</sequence>
<name>A0AAV3ZMX7_9GAST</name>
<feature type="domain" description="Protein phosphatase 1 regulatory subunit 21 N-terminal" evidence="2">
    <location>
        <begin position="9"/>
        <end position="117"/>
    </location>
</feature>
<protein>
    <submittedName>
        <fullName evidence="3">Protein phosphatase 1 regulatory subunit 21-like</fullName>
    </submittedName>
</protein>